<dbReference type="Gene3D" id="3.40.50.300">
    <property type="entry name" value="P-loop containing nucleotide triphosphate hydrolases"/>
    <property type="match status" value="1"/>
</dbReference>
<keyword evidence="5" id="KW-1185">Reference proteome</keyword>
<dbReference type="PANTHER" id="PTHR43384">
    <property type="entry name" value="SEPTUM SITE-DETERMINING PROTEIN MIND HOMOLOG, CHLOROPLASTIC-RELATED"/>
    <property type="match status" value="1"/>
</dbReference>
<dbReference type="InterPro" id="IPR027417">
    <property type="entry name" value="P-loop_NTPase"/>
</dbReference>
<reference evidence="4 5" key="1">
    <citation type="submission" date="2021-02" db="EMBL/GenBank/DDBJ databases">
        <title>Activity-based single-cell genomes from oceanic crustal fluid captures similar information to metagenomic and metatranscriptomic surveys with orders of magnitude less sampling.</title>
        <authorList>
            <person name="D'Angelo T.S."/>
            <person name="Orcutt B.N."/>
        </authorList>
    </citation>
    <scope>NUCLEOTIDE SEQUENCE [LARGE SCALE GENOMIC DNA]</scope>
    <source>
        <strain evidence="4">AH-315-G02</strain>
    </source>
</reference>
<evidence type="ECO:0000313" key="4">
    <source>
        <dbReference type="EMBL" id="MBN4068812.1"/>
    </source>
</evidence>
<dbReference type="PANTHER" id="PTHR43384:SF4">
    <property type="entry name" value="CELLULOSE BIOSYNTHESIS PROTEIN BCSQ-RELATED"/>
    <property type="match status" value="1"/>
</dbReference>
<dbReference type="Pfam" id="PF01656">
    <property type="entry name" value="CbiA"/>
    <property type="match status" value="1"/>
</dbReference>
<proteinExistence type="predicted"/>
<comment type="caution">
    <text evidence="4">The sequence shown here is derived from an EMBL/GenBank/DDBJ whole genome shotgun (WGS) entry which is preliminary data.</text>
</comment>
<evidence type="ECO:0000256" key="1">
    <source>
        <dbReference type="ARBA" id="ARBA00022741"/>
    </source>
</evidence>
<name>A0ABS3AV19_9BACT</name>
<protein>
    <submittedName>
        <fullName evidence="4">P-loop NTPase</fullName>
    </submittedName>
</protein>
<evidence type="ECO:0000313" key="5">
    <source>
        <dbReference type="Proteomes" id="UP000717534"/>
    </source>
</evidence>
<dbReference type="InterPro" id="IPR050625">
    <property type="entry name" value="ParA/MinD_ATPase"/>
</dbReference>
<keyword evidence="1" id="KW-0547">Nucleotide-binding</keyword>
<sequence>MAVTISMGSGKGGTGKTTLLCNLALLLAKKGKKVCLVDLDIGGADIHLLFGLFEPKHSLTDFLNRKVDSLTEVVHTFYSFYGLQIIPGTGSTLQTANMSFQEKQRLLRAISALDADVILMDVGAGTSYHALDFFMFSDIQLCVTMPEPTSIIDLYSFLQLATIRKVLGSFLTNSEVGHMLRKHTFSTLTEVFELAEKTQEGAKAKAQRSLHYFHPLLVINRDTPNARVNKTKLKQLVAKYLGIDIPQLGEIPEDAAIQDALRAYMPVCELSPEAPAAIAIIRIADKIEKLIGLFGDRSHNSTS</sequence>
<evidence type="ECO:0000256" key="2">
    <source>
        <dbReference type="ARBA" id="ARBA00022840"/>
    </source>
</evidence>
<dbReference type="SUPFAM" id="SSF52540">
    <property type="entry name" value="P-loop containing nucleoside triphosphate hydrolases"/>
    <property type="match status" value="1"/>
</dbReference>
<feature type="domain" description="CobQ/CobB/MinD/ParA nucleotide binding" evidence="3">
    <location>
        <begin position="6"/>
        <end position="265"/>
    </location>
</feature>
<dbReference type="Proteomes" id="UP000717534">
    <property type="component" value="Unassembled WGS sequence"/>
</dbReference>
<evidence type="ECO:0000259" key="3">
    <source>
        <dbReference type="Pfam" id="PF01656"/>
    </source>
</evidence>
<organism evidence="4 5">
    <name type="scientific">Desulfotalea psychrophila</name>
    <dbReference type="NCBI Taxonomy" id="84980"/>
    <lineage>
        <taxon>Bacteria</taxon>
        <taxon>Pseudomonadati</taxon>
        <taxon>Thermodesulfobacteriota</taxon>
        <taxon>Desulfobulbia</taxon>
        <taxon>Desulfobulbales</taxon>
        <taxon>Desulfocapsaceae</taxon>
        <taxon>Desulfotalea</taxon>
    </lineage>
</organism>
<accession>A0ABS3AV19</accession>
<keyword evidence="2" id="KW-0067">ATP-binding</keyword>
<gene>
    <name evidence="4" type="ORF">JYU06_04765</name>
</gene>
<dbReference type="InterPro" id="IPR002586">
    <property type="entry name" value="CobQ/CobB/MinD/ParA_Nub-bd_dom"/>
</dbReference>
<dbReference type="EMBL" id="JAFITO010000057">
    <property type="protein sequence ID" value="MBN4068812.1"/>
    <property type="molecule type" value="Genomic_DNA"/>
</dbReference>